<dbReference type="InterPro" id="IPR001503">
    <property type="entry name" value="Glyco_trans_10"/>
</dbReference>
<protein>
    <recommendedName>
        <fullName evidence="5">Fucosyltransferase</fullName>
        <ecNumber evidence="5">2.4.1.-</ecNumber>
    </recommendedName>
</protein>
<evidence type="ECO:0000256" key="4">
    <source>
        <dbReference type="ARBA" id="ARBA00022679"/>
    </source>
</evidence>
<reference evidence="8" key="1">
    <citation type="journal article" date="2018" name="Nat. Microbiol.">
        <title>Leveraging single-cell genomics to expand the fungal tree of life.</title>
        <authorList>
            <person name="Ahrendt S.R."/>
            <person name="Quandt C.A."/>
            <person name="Ciobanu D."/>
            <person name="Clum A."/>
            <person name="Salamov A."/>
            <person name="Andreopoulos B."/>
            <person name="Cheng J.F."/>
            <person name="Woyke T."/>
            <person name="Pelin A."/>
            <person name="Henrissat B."/>
            <person name="Reynolds N.K."/>
            <person name="Benny G.L."/>
            <person name="Smith M.E."/>
            <person name="James T.Y."/>
            <person name="Grigoriev I.V."/>
        </authorList>
    </citation>
    <scope>NUCLEOTIDE SEQUENCE [LARGE SCALE GENOMIC DNA]</scope>
    <source>
        <strain evidence="8">CSF55</strain>
    </source>
</reference>
<dbReference type="PANTHER" id="PTHR11929">
    <property type="entry name" value="ALPHA- 1,3 -FUCOSYLTRANSFERASE"/>
    <property type="match status" value="1"/>
</dbReference>
<keyword evidence="3 5" id="KW-0328">Glycosyltransferase</keyword>
<evidence type="ECO:0000256" key="2">
    <source>
        <dbReference type="ARBA" id="ARBA00008919"/>
    </source>
</evidence>
<dbReference type="PANTHER" id="PTHR11929:SF220">
    <property type="entry name" value="FUCOSYLTRANSFERASE"/>
    <property type="match status" value="1"/>
</dbReference>
<dbReference type="GO" id="GO:0008417">
    <property type="term" value="F:fucosyltransferase activity"/>
    <property type="evidence" value="ECO:0007669"/>
    <property type="project" value="InterPro"/>
</dbReference>
<dbReference type="SUPFAM" id="SSF53756">
    <property type="entry name" value="UDP-Glycosyltransferase/glycogen phosphorylase"/>
    <property type="match status" value="1"/>
</dbReference>
<comment type="pathway">
    <text evidence="1">Protein modification; protein glycosylation.</text>
</comment>
<name>A0A4P9YNJ9_ROZAC</name>
<comment type="similarity">
    <text evidence="2 5">Belongs to the glycosyltransferase 10 family.</text>
</comment>
<dbReference type="GO" id="GO:0032580">
    <property type="term" value="C:Golgi cisterna membrane"/>
    <property type="evidence" value="ECO:0007669"/>
    <property type="project" value="UniProtKB-SubCell"/>
</dbReference>
<gene>
    <name evidence="7" type="ORF">ROZALSC1DRAFT_21264</name>
</gene>
<evidence type="ECO:0000313" key="7">
    <source>
        <dbReference type="EMBL" id="RKP20571.1"/>
    </source>
</evidence>
<dbReference type="EC" id="2.4.1.-" evidence="5"/>
<keyword evidence="5" id="KW-0472">Membrane</keyword>
<dbReference type="EMBL" id="ML005044">
    <property type="protein sequence ID" value="RKP20571.1"/>
    <property type="molecule type" value="Genomic_DNA"/>
</dbReference>
<dbReference type="AlphaFoldDB" id="A0A4P9YNJ9"/>
<keyword evidence="5" id="KW-0812">Transmembrane</keyword>
<evidence type="ECO:0000256" key="3">
    <source>
        <dbReference type="ARBA" id="ARBA00022676"/>
    </source>
</evidence>
<evidence type="ECO:0000256" key="5">
    <source>
        <dbReference type="RuleBase" id="RU003832"/>
    </source>
</evidence>
<comment type="subcellular location">
    <subcellularLocation>
        <location evidence="5">Golgi apparatus</location>
        <location evidence="5">Golgi stack membrane</location>
        <topology evidence="5">Single-pass type II membrane protein</topology>
    </subcellularLocation>
</comment>
<evidence type="ECO:0000259" key="6">
    <source>
        <dbReference type="Pfam" id="PF00852"/>
    </source>
</evidence>
<dbReference type="InterPro" id="IPR055270">
    <property type="entry name" value="Glyco_tran_10_C"/>
</dbReference>
<keyword evidence="5" id="KW-0333">Golgi apparatus</keyword>
<dbReference type="Gene3D" id="3.40.50.11660">
    <property type="entry name" value="Glycosyl transferase family 10, C-terminal domain"/>
    <property type="match status" value="1"/>
</dbReference>
<feature type="transmembrane region" description="Helical" evidence="5">
    <location>
        <begin position="6"/>
        <end position="25"/>
    </location>
</feature>
<sequence>MGRFRTRIVFITVFVCGLYYMFNYLPKRMPSKLMLNEEDVTNEEVVIIKKTKNEEALNKSDDKKIKPHETCKAWLRENSDFKLRNFQLNPIRIKGYPTDKSNRWKDHCSFICEFGDFENSDAHLESMPTGNPESLSIRMTMESVTNYPHYGKQLANAQGIDILMNTHLDSQVPVPYFSWAEYDFMKPAVDKKLPVMASAFISNCGASSFRLKAMEELSKNGISIDSFGRCMHSKDAKSSKSDTIRNYKFHLAFENSIEEDYVTEKYFQSLVEGTVPVVIGSPNIKDYEPQDGSIIHVENLEQIPQVAAQMKSLMNDESEYKKMLEWKSKGPSTKFLALVDLAVVHSQCRLCIHVGTTVRLKEIATKHPECQCQQSTGQTTFRVFLRERGKFEFQEMFIDSTDLSIESFYDQIRNHFLSQDYSPIWIGSRKDFYSTGKNLNIYAVYPATLNQRDALYGTANFTSSNQILNHFNNNPCAHLEIIFT</sequence>
<organism evidence="7 8">
    <name type="scientific">Rozella allomycis (strain CSF55)</name>
    <dbReference type="NCBI Taxonomy" id="988480"/>
    <lineage>
        <taxon>Eukaryota</taxon>
        <taxon>Fungi</taxon>
        <taxon>Fungi incertae sedis</taxon>
        <taxon>Cryptomycota</taxon>
        <taxon>Cryptomycota incertae sedis</taxon>
        <taxon>Rozella</taxon>
    </lineage>
</organism>
<keyword evidence="5" id="KW-1133">Transmembrane helix</keyword>
<evidence type="ECO:0000256" key="1">
    <source>
        <dbReference type="ARBA" id="ARBA00004922"/>
    </source>
</evidence>
<evidence type="ECO:0000313" key="8">
    <source>
        <dbReference type="Proteomes" id="UP000281549"/>
    </source>
</evidence>
<keyword evidence="4 5" id="KW-0808">Transferase</keyword>
<proteinExistence type="inferred from homology"/>
<feature type="domain" description="Fucosyltransferase C-terminal" evidence="6">
    <location>
        <begin position="196"/>
        <end position="358"/>
    </location>
</feature>
<dbReference type="InterPro" id="IPR038577">
    <property type="entry name" value="GT10-like_C_sf"/>
</dbReference>
<accession>A0A4P9YNJ9</accession>
<dbReference type="Pfam" id="PF00852">
    <property type="entry name" value="Glyco_transf_10"/>
    <property type="match status" value="1"/>
</dbReference>
<dbReference type="UniPathway" id="UPA00378"/>
<dbReference type="Proteomes" id="UP000281549">
    <property type="component" value="Unassembled WGS sequence"/>
</dbReference>